<dbReference type="EMBL" id="QFBC01000020">
    <property type="protein sequence ID" value="PWE52764.1"/>
    <property type="molecule type" value="Genomic_DNA"/>
</dbReference>
<accession>A0A2U2DHL0</accession>
<dbReference type="AlphaFoldDB" id="A0A2U2DHL0"/>
<name>A0A2U2DHL0_9HYPH</name>
<keyword evidence="2" id="KW-1185">Reference proteome</keyword>
<gene>
    <name evidence="1" type="ORF">DEM27_28580</name>
</gene>
<proteinExistence type="predicted"/>
<reference evidence="1 2" key="1">
    <citation type="submission" date="2018-05" db="EMBL/GenBank/DDBJ databases">
        <title>The draft genome of strain NS-104.</title>
        <authorList>
            <person name="Hang P."/>
            <person name="Jiang J."/>
        </authorList>
    </citation>
    <scope>NUCLEOTIDE SEQUENCE [LARGE SCALE GENOMIC DNA]</scope>
    <source>
        <strain evidence="1 2">NS-104</strain>
    </source>
</reference>
<dbReference type="Proteomes" id="UP000245252">
    <property type="component" value="Unassembled WGS sequence"/>
</dbReference>
<organism evidence="1 2">
    <name type="scientific">Metarhizobium album</name>
    <dbReference type="NCBI Taxonomy" id="2182425"/>
    <lineage>
        <taxon>Bacteria</taxon>
        <taxon>Pseudomonadati</taxon>
        <taxon>Pseudomonadota</taxon>
        <taxon>Alphaproteobacteria</taxon>
        <taxon>Hyphomicrobiales</taxon>
        <taxon>Rhizobiaceae</taxon>
        <taxon>Metarhizobium</taxon>
    </lineage>
</organism>
<dbReference type="RefSeq" id="WP_109461664.1">
    <property type="nucleotide sequence ID" value="NZ_QFBC01000020.1"/>
</dbReference>
<protein>
    <submittedName>
        <fullName evidence="1">Uncharacterized protein</fullName>
    </submittedName>
</protein>
<comment type="caution">
    <text evidence="1">The sequence shown here is derived from an EMBL/GenBank/DDBJ whole genome shotgun (WGS) entry which is preliminary data.</text>
</comment>
<dbReference type="OrthoDB" id="7915896at2"/>
<evidence type="ECO:0000313" key="2">
    <source>
        <dbReference type="Proteomes" id="UP000245252"/>
    </source>
</evidence>
<sequence length="108" mass="11324">MYMTDIENDIANRDSRGMEDAFRALVGWPKEDDIHGATAESLSNALEAICAALVGDDSIMPGDTVDIIAATIGEPIGGTYADGADAVSNNLDIFKARFDGADDLDDAA</sequence>
<evidence type="ECO:0000313" key="1">
    <source>
        <dbReference type="EMBL" id="PWE52764.1"/>
    </source>
</evidence>